<keyword evidence="3" id="KW-1185">Reference proteome</keyword>
<dbReference type="OrthoDB" id="3232644at2759"/>
<feature type="region of interest" description="Disordered" evidence="1">
    <location>
        <begin position="111"/>
        <end position="132"/>
    </location>
</feature>
<evidence type="ECO:0000313" key="3">
    <source>
        <dbReference type="Proteomes" id="UP000298327"/>
    </source>
</evidence>
<evidence type="ECO:0008006" key="4">
    <source>
        <dbReference type="Google" id="ProtNLM"/>
    </source>
</evidence>
<feature type="compositionally biased region" description="Polar residues" evidence="1">
    <location>
        <begin position="116"/>
        <end position="131"/>
    </location>
</feature>
<reference evidence="2 3" key="1">
    <citation type="submission" date="2019-02" db="EMBL/GenBank/DDBJ databases">
        <title>Genome sequencing of the rare red list fungi Dentipellis fragilis.</title>
        <authorList>
            <person name="Buettner E."/>
            <person name="Kellner H."/>
        </authorList>
    </citation>
    <scope>NUCLEOTIDE SEQUENCE [LARGE SCALE GENOMIC DNA]</scope>
    <source>
        <strain evidence="2 3">DSM 105465</strain>
    </source>
</reference>
<comment type="caution">
    <text evidence="2">The sequence shown here is derived from an EMBL/GenBank/DDBJ whole genome shotgun (WGS) entry which is preliminary data.</text>
</comment>
<dbReference type="EMBL" id="SEOQ01000012">
    <property type="protein sequence ID" value="TFY72520.1"/>
    <property type="molecule type" value="Genomic_DNA"/>
</dbReference>
<gene>
    <name evidence="2" type="ORF">EVG20_g472</name>
</gene>
<sequence>MQTDVEVVQRTPPEIWLSISEHATFVPHAFDTDVADPFDVPGAPIPFDTSVKDNLRSSIVTKRSLVLVCKLWHDLADPLLYQAVAAEDNHGLKCLRNTLYNPRNLSPRMAAPSYESAVSTSPAGQRTNLRSPRTCPSAFSLIFPISRYSARGTRIIMSAVSPTIHVAGTSPSTKSPLSSTSCLAAPHAQHPCANASSAHLPSI</sequence>
<dbReference type="Proteomes" id="UP000298327">
    <property type="component" value="Unassembled WGS sequence"/>
</dbReference>
<accession>A0A4Y9ZEE1</accession>
<evidence type="ECO:0000313" key="2">
    <source>
        <dbReference type="EMBL" id="TFY72520.1"/>
    </source>
</evidence>
<name>A0A4Y9ZEE1_9AGAM</name>
<proteinExistence type="predicted"/>
<organism evidence="2 3">
    <name type="scientific">Dentipellis fragilis</name>
    <dbReference type="NCBI Taxonomy" id="205917"/>
    <lineage>
        <taxon>Eukaryota</taxon>
        <taxon>Fungi</taxon>
        <taxon>Dikarya</taxon>
        <taxon>Basidiomycota</taxon>
        <taxon>Agaricomycotina</taxon>
        <taxon>Agaricomycetes</taxon>
        <taxon>Russulales</taxon>
        <taxon>Hericiaceae</taxon>
        <taxon>Dentipellis</taxon>
    </lineage>
</organism>
<protein>
    <recommendedName>
        <fullName evidence="4">F-box domain-containing protein</fullName>
    </recommendedName>
</protein>
<evidence type="ECO:0000256" key="1">
    <source>
        <dbReference type="SAM" id="MobiDB-lite"/>
    </source>
</evidence>
<dbReference type="AlphaFoldDB" id="A0A4Y9ZEE1"/>